<organism evidence="2 3">
    <name type="scientific">Mikania micrantha</name>
    <name type="common">bitter vine</name>
    <dbReference type="NCBI Taxonomy" id="192012"/>
    <lineage>
        <taxon>Eukaryota</taxon>
        <taxon>Viridiplantae</taxon>
        <taxon>Streptophyta</taxon>
        <taxon>Embryophyta</taxon>
        <taxon>Tracheophyta</taxon>
        <taxon>Spermatophyta</taxon>
        <taxon>Magnoliopsida</taxon>
        <taxon>eudicotyledons</taxon>
        <taxon>Gunneridae</taxon>
        <taxon>Pentapetalae</taxon>
        <taxon>asterids</taxon>
        <taxon>campanulids</taxon>
        <taxon>Asterales</taxon>
        <taxon>Asteraceae</taxon>
        <taxon>Asteroideae</taxon>
        <taxon>Heliantheae alliance</taxon>
        <taxon>Eupatorieae</taxon>
        <taxon>Mikania</taxon>
    </lineage>
</organism>
<gene>
    <name evidence="2" type="ORF">E3N88_25016</name>
</gene>
<dbReference type="EMBL" id="SZYD01000013">
    <property type="protein sequence ID" value="KAD4384848.1"/>
    <property type="molecule type" value="Genomic_DNA"/>
</dbReference>
<name>A0A5N6N6F6_9ASTR</name>
<feature type="region of interest" description="Disordered" evidence="1">
    <location>
        <begin position="1"/>
        <end position="41"/>
    </location>
</feature>
<accession>A0A5N6N6F6</accession>
<keyword evidence="3" id="KW-1185">Reference proteome</keyword>
<sequence>MRPSRDKIGNNVEDGERQIKGRATESLPSAGTRLPPPPPPDLPSLLGLRLNQLLCDLGKAVKGNLVVARGKKKGSLYMVEIPPEGVSPVLVKGKVRLCESRVQKKVTFAKGVPRARGKIHNEPFVRKGSVKPVNVGGCRNSGSTKKNRVSVAVPSVGSQFISDASGVTVELQCEQAEIGNNESLAGLVVTDELKLRGASTGLQKSSESDQKVTCKIAFLAGISPEEHLGQHEAFDYFTGFASHLSTQVHCAPNAPLKTWVQTLPHLTRKDGGNQVSARGYRSGLSTTAINSHSQEQAATAMWTDSKQTPVAVVVFW</sequence>
<dbReference type="Proteomes" id="UP000326396">
    <property type="component" value="Linkage Group LG3"/>
</dbReference>
<comment type="caution">
    <text evidence="2">The sequence shown here is derived from an EMBL/GenBank/DDBJ whole genome shotgun (WGS) entry which is preliminary data.</text>
</comment>
<evidence type="ECO:0000313" key="2">
    <source>
        <dbReference type="EMBL" id="KAD4384848.1"/>
    </source>
</evidence>
<protein>
    <submittedName>
        <fullName evidence="2">Uncharacterized protein</fullName>
    </submittedName>
</protein>
<dbReference type="AlphaFoldDB" id="A0A5N6N6F6"/>
<reference evidence="2 3" key="1">
    <citation type="submission" date="2019-05" db="EMBL/GenBank/DDBJ databases">
        <title>Mikania micrantha, genome provides insights into the molecular mechanism of rapid growth.</title>
        <authorList>
            <person name="Liu B."/>
        </authorList>
    </citation>
    <scope>NUCLEOTIDE SEQUENCE [LARGE SCALE GENOMIC DNA]</scope>
    <source>
        <strain evidence="2">NLD-2019</strain>
        <tissue evidence="2">Leaf</tissue>
    </source>
</reference>
<evidence type="ECO:0000256" key="1">
    <source>
        <dbReference type="SAM" id="MobiDB-lite"/>
    </source>
</evidence>
<feature type="compositionally biased region" description="Basic and acidic residues" evidence="1">
    <location>
        <begin position="1"/>
        <end position="23"/>
    </location>
</feature>
<evidence type="ECO:0000313" key="3">
    <source>
        <dbReference type="Proteomes" id="UP000326396"/>
    </source>
</evidence>
<proteinExistence type="predicted"/>